<evidence type="ECO:0000259" key="6">
    <source>
        <dbReference type="Pfam" id="PF12894"/>
    </source>
</evidence>
<dbReference type="InterPro" id="IPR015943">
    <property type="entry name" value="WD40/YVTN_repeat-like_dom_sf"/>
</dbReference>
<comment type="caution">
    <text evidence="7">The sequence shown here is derived from an EMBL/GenBank/DDBJ whole genome shotgun (WGS) entry which is preliminary data.</text>
</comment>
<dbReference type="Pfam" id="PF12894">
    <property type="entry name" value="ANAPC4_WD40"/>
    <property type="match status" value="1"/>
</dbReference>
<dbReference type="InterPro" id="IPR044285">
    <property type="entry name" value="PWP1"/>
</dbReference>
<dbReference type="InterPro" id="IPR019775">
    <property type="entry name" value="WD40_repeat_CS"/>
</dbReference>
<evidence type="ECO:0000256" key="2">
    <source>
        <dbReference type="ARBA" id="ARBA00022574"/>
    </source>
</evidence>
<dbReference type="PRINTS" id="PR00320">
    <property type="entry name" value="GPROTEINBRPT"/>
</dbReference>
<dbReference type="Gene3D" id="2.130.10.10">
    <property type="entry name" value="YVTN repeat-like/Quinoprotein amine dehydrogenase"/>
    <property type="match status" value="2"/>
</dbReference>
<reference evidence="7 8" key="1">
    <citation type="journal article" date="2020" name="IScience">
        <title>Genome Sequencing of the Endangered Kingdonia uniflora (Circaeasteraceae, Ranunculales) Reveals Potential Mechanisms of Evolutionary Specialization.</title>
        <authorList>
            <person name="Sun Y."/>
            <person name="Deng T."/>
            <person name="Zhang A."/>
            <person name="Moore M.J."/>
            <person name="Landis J.B."/>
            <person name="Lin N."/>
            <person name="Zhang H."/>
            <person name="Zhang X."/>
            <person name="Huang J."/>
            <person name="Zhang X."/>
            <person name="Sun H."/>
            <person name="Wang H."/>
        </authorList>
    </citation>
    <scope>NUCLEOTIDE SEQUENCE [LARGE SCALE GENOMIC DNA]</scope>
    <source>
        <strain evidence="7">TB1705</strain>
        <tissue evidence="7">Leaf</tissue>
    </source>
</reference>
<dbReference type="PROSITE" id="PS50294">
    <property type="entry name" value="WD_REPEATS_REGION"/>
    <property type="match status" value="2"/>
</dbReference>
<keyword evidence="8" id="KW-1185">Reference proteome</keyword>
<dbReference type="InterPro" id="IPR036322">
    <property type="entry name" value="WD40_repeat_dom_sf"/>
</dbReference>
<accession>A0A7J7LNS3</accession>
<dbReference type="FunFam" id="2.130.10.10:FF:000714">
    <property type="entry name" value="Transducin/WD40 repeat-like superfamily protein"/>
    <property type="match status" value="1"/>
</dbReference>
<feature type="compositionally biased region" description="Basic and acidic residues" evidence="5">
    <location>
        <begin position="22"/>
        <end position="33"/>
    </location>
</feature>
<dbReference type="PROSITE" id="PS00678">
    <property type="entry name" value="WD_REPEATS_1"/>
    <property type="match status" value="2"/>
</dbReference>
<evidence type="ECO:0000256" key="1">
    <source>
        <dbReference type="ARBA" id="ARBA00022553"/>
    </source>
</evidence>
<sequence>MISALSWVSKGKLKAVPDEAEPLSKEEIQELLKNEGLYTSSREVSEDEEEEGDMDLDDTKSAEEVSQALAAANVVGKNSSYGTKDVTDGLGELNMDAYDDEDNDISLFARDVDIYYPSNELDPYLQKVDVDDEDEIEDAVIKPSDAVIICARNDDDICIYEELEDGDSNLYPHHDIILPAFPLCTAWLDYNLKGGDKGNFIAVGSMEPAIEIWDLDLINEVHPCLVLGGIDTEKEKKKKKKKEKKGKKISIKYKNDSHTDSVLGLAWNKKIKKYLASASADMSVKIWDVDTGKCFHTRKHHTDKVQAVAWNWYWPNALLSGSFDHSVVLTDMRFPSHTGIKSAVTADVESIAWDPYDEHAFIVSLEDGTIQGYDLRGATSNPALGCKPCFTLHAHDKAVCTISYNPSVPKMLATGSTDKAVKLWDLSNNQPSCVASKNPKAGALFSISFSDDSPFLLAMGGSKGELQVWDTLTDIGVARKFGKYTNRKVEPVQDDPVQNDPAPKI</sequence>
<evidence type="ECO:0000313" key="7">
    <source>
        <dbReference type="EMBL" id="KAF6144202.1"/>
    </source>
</evidence>
<dbReference type="InterPro" id="IPR020472">
    <property type="entry name" value="WD40_PAC1"/>
</dbReference>
<dbReference type="EMBL" id="JACGCM010002137">
    <property type="protein sequence ID" value="KAF6144202.1"/>
    <property type="molecule type" value="Genomic_DNA"/>
</dbReference>
<dbReference type="InterPro" id="IPR024977">
    <property type="entry name" value="Apc4-like_WD40_dom"/>
</dbReference>
<feature type="repeat" description="WD" evidence="4">
    <location>
        <begin position="255"/>
        <end position="297"/>
    </location>
</feature>
<feature type="compositionally biased region" description="Acidic residues" evidence="5">
    <location>
        <begin position="45"/>
        <end position="56"/>
    </location>
</feature>
<dbReference type="GO" id="GO:0005634">
    <property type="term" value="C:nucleus"/>
    <property type="evidence" value="ECO:0007669"/>
    <property type="project" value="TreeGrafter"/>
</dbReference>
<gene>
    <name evidence="7" type="ORF">GIB67_004875</name>
</gene>
<evidence type="ECO:0000256" key="3">
    <source>
        <dbReference type="ARBA" id="ARBA00022737"/>
    </source>
</evidence>
<feature type="repeat" description="WD" evidence="4">
    <location>
        <begin position="392"/>
        <end position="434"/>
    </location>
</feature>
<dbReference type="InterPro" id="IPR001680">
    <property type="entry name" value="WD40_rpt"/>
</dbReference>
<name>A0A7J7LNS3_9MAGN</name>
<dbReference type="SMART" id="SM00320">
    <property type="entry name" value="WD40"/>
    <property type="match status" value="5"/>
</dbReference>
<organism evidence="7 8">
    <name type="scientific">Kingdonia uniflora</name>
    <dbReference type="NCBI Taxonomy" id="39325"/>
    <lineage>
        <taxon>Eukaryota</taxon>
        <taxon>Viridiplantae</taxon>
        <taxon>Streptophyta</taxon>
        <taxon>Embryophyta</taxon>
        <taxon>Tracheophyta</taxon>
        <taxon>Spermatophyta</taxon>
        <taxon>Magnoliopsida</taxon>
        <taxon>Ranunculales</taxon>
        <taxon>Circaeasteraceae</taxon>
        <taxon>Kingdonia</taxon>
    </lineage>
</organism>
<keyword evidence="1" id="KW-0597">Phosphoprotein</keyword>
<dbReference type="FunFam" id="2.130.10.10:FF:000485">
    <property type="entry name" value="Putative WD repeat-containing protein C17D11.16"/>
    <property type="match status" value="1"/>
</dbReference>
<dbReference type="PROSITE" id="PS50082">
    <property type="entry name" value="WD_REPEATS_2"/>
    <property type="match status" value="2"/>
</dbReference>
<dbReference type="PANTHER" id="PTHR14091:SF0">
    <property type="entry name" value="PERIODIC TRYPTOPHAN PROTEIN 1 HOMOLOG"/>
    <property type="match status" value="1"/>
</dbReference>
<dbReference type="Proteomes" id="UP000541444">
    <property type="component" value="Unassembled WGS sequence"/>
</dbReference>
<keyword evidence="3" id="KW-0677">Repeat</keyword>
<evidence type="ECO:0000256" key="5">
    <source>
        <dbReference type="SAM" id="MobiDB-lite"/>
    </source>
</evidence>
<dbReference type="AlphaFoldDB" id="A0A7J7LNS3"/>
<dbReference type="PANTHER" id="PTHR14091">
    <property type="entry name" value="PERIODIC TRYPTOPHAN PROTEIN 1"/>
    <property type="match status" value="1"/>
</dbReference>
<feature type="domain" description="Anaphase-promoting complex subunit 4-like WD40" evidence="6">
    <location>
        <begin position="254"/>
        <end position="311"/>
    </location>
</feature>
<dbReference type="GO" id="GO:0006364">
    <property type="term" value="P:rRNA processing"/>
    <property type="evidence" value="ECO:0007669"/>
    <property type="project" value="InterPro"/>
</dbReference>
<protein>
    <recommendedName>
        <fullName evidence="6">Anaphase-promoting complex subunit 4-like WD40 domain-containing protein</fullName>
    </recommendedName>
</protein>
<dbReference type="Pfam" id="PF00400">
    <property type="entry name" value="WD40"/>
    <property type="match status" value="1"/>
</dbReference>
<evidence type="ECO:0000313" key="8">
    <source>
        <dbReference type="Proteomes" id="UP000541444"/>
    </source>
</evidence>
<proteinExistence type="predicted"/>
<keyword evidence="2 4" id="KW-0853">WD repeat</keyword>
<evidence type="ECO:0000256" key="4">
    <source>
        <dbReference type="PROSITE-ProRule" id="PRU00221"/>
    </source>
</evidence>
<feature type="region of interest" description="Disordered" evidence="5">
    <location>
        <begin position="1"/>
        <end position="60"/>
    </location>
</feature>
<dbReference type="SUPFAM" id="SSF50978">
    <property type="entry name" value="WD40 repeat-like"/>
    <property type="match status" value="1"/>
</dbReference>
<dbReference type="OrthoDB" id="270624at2759"/>